<evidence type="ECO:0000313" key="2">
    <source>
        <dbReference type="EMBL" id="RFU64899.1"/>
    </source>
</evidence>
<protein>
    <submittedName>
        <fullName evidence="2">Uncharacterized protein</fullName>
    </submittedName>
</protein>
<dbReference type="EMBL" id="QVTD01000003">
    <property type="protein sequence ID" value="RFU64899.1"/>
    <property type="molecule type" value="Genomic_DNA"/>
</dbReference>
<gene>
    <name evidence="2" type="ORF">D0466_02980</name>
</gene>
<evidence type="ECO:0000313" key="3">
    <source>
        <dbReference type="Proteomes" id="UP000262939"/>
    </source>
</evidence>
<evidence type="ECO:0000256" key="1">
    <source>
        <dbReference type="SAM" id="MobiDB-lite"/>
    </source>
</evidence>
<name>A0A372LFN9_9BACI</name>
<keyword evidence="3" id="KW-1185">Reference proteome</keyword>
<dbReference type="RefSeq" id="WP_117321075.1">
    <property type="nucleotide sequence ID" value="NZ_QVTD01000003.1"/>
</dbReference>
<accession>A0A372LFN9</accession>
<dbReference type="AlphaFoldDB" id="A0A372LFN9"/>
<organism evidence="2 3">
    <name type="scientific">Peribacillus glennii</name>
    <dbReference type="NCBI Taxonomy" id="2303991"/>
    <lineage>
        <taxon>Bacteria</taxon>
        <taxon>Bacillati</taxon>
        <taxon>Bacillota</taxon>
        <taxon>Bacilli</taxon>
        <taxon>Bacillales</taxon>
        <taxon>Bacillaceae</taxon>
        <taxon>Peribacillus</taxon>
    </lineage>
</organism>
<reference evidence="2 3" key="1">
    <citation type="submission" date="2018-08" db="EMBL/GenBank/DDBJ databases">
        <title>Bacillus chawlae sp. nov., Bacillus glennii sp. nov., and Bacillus saganii sp. nov. Isolated from the Vehicle Assembly Building at Kennedy Space Center where the Viking Spacecraft were Assembled.</title>
        <authorList>
            <person name="Seuylemezian A."/>
            <person name="Vaishampayan P."/>
        </authorList>
    </citation>
    <scope>NUCLEOTIDE SEQUENCE [LARGE SCALE GENOMIC DNA]</scope>
    <source>
        <strain evidence="2 3">V44-8</strain>
    </source>
</reference>
<comment type="caution">
    <text evidence="2">The sequence shown here is derived from an EMBL/GenBank/DDBJ whole genome shotgun (WGS) entry which is preliminary data.</text>
</comment>
<dbReference type="Proteomes" id="UP000262939">
    <property type="component" value="Unassembled WGS sequence"/>
</dbReference>
<sequence length="77" mass="8846">MDKNKRFSEEATQANLEINSKLEDNKVRASKEGLTEAQSANERLQEAFYGNDEDKNDFPPTYIYNNTPSIKVTEDDE</sequence>
<dbReference type="OrthoDB" id="2740196at2"/>
<feature type="region of interest" description="Disordered" evidence="1">
    <location>
        <begin position="49"/>
        <end position="77"/>
    </location>
</feature>
<proteinExistence type="predicted"/>